<dbReference type="OMA" id="NLWDINK"/>
<feature type="compositionally biased region" description="Polar residues" evidence="1">
    <location>
        <begin position="374"/>
        <end position="394"/>
    </location>
</feature>
<feature type="compositionally biased region" description="Basic and acidic residues" evidence="1">
    <location>
        <begin position="114"/>
        <end position="131"/>
    </location>
</feature>
<feature type="compositionally biased region" description="Polar residues" evidence="1">
    <location>
        <begin position="231"/>
        <end position="258"/>
    </location>
</feature>
<dbReference type="STRING" id="1245528.M3HHZ4"/>
<protein>
    <submittedName>
        <fullName evidence="2">Uncharacterized protein</fullName>
    </submittedName>
</protein>
<feature type="compositionally biased region" description="Low complexity" evidence="1">
    <location>
        <begin position="65"/>
        <end position="74"/>
    </location>
</feature>
<dbReference type="OrthoDB" id="4025539at2759"/>
<feature type="region of interest" description="Disordered" evidence="1">
    <location>
        <begin position="225"/>
        <end position="273"/>
    </location>
</feature>
<dbReference type="HOGENOM" id="CLU_019653_0_0_1"/>
<feature type="compositionally biased region" description="Polar residues" evidence="1">
    <location>
        <begin position="437"/>
        <end position="446"/>
    </location>
</feature>
<organism evidence="2 3">
    <name type="scientific">Candida maltosa (strain Xu316)</name>
    <name type="common">Yeast</name>
    <dbReference type="NCBI Taxonomy" id="1245528"/>
    <lineage>
        <taxon>Eukaryota</taxon>
        <taxon>Fungi</taxon>
        <taxon>Dikarya</taxon>
        <taxon>Ascomycota</taxon>
        <taxon>Saccharomycotina</taxon>
        <taxon>Pichiomycetes</taxon>
        <taxon>Debaryomycetaceae</taxon>
        <taxon>Candida/Lodderomyces clade</taxon>
        <taxon>Candida</taxon>
    </lineage>
</organism>
<reference evidence="2 3" key="1">
    <citation type="submission" date="2013-02" db="EMBL/GenBank/DDBJ databases">
        <title>Genome sequence of Candida maltosa Xu316, a potential industrial strain for xylitol and ethanol production.</title>
        <authorList>
            <person name="Yu J."/>
            <person name="Wang Q."/>
            <person name="Geng X."/>
            <person name="Bao W."/>
            <person name="He P."/>
            <person name="Cai J."/>
        </authorList>
    </citation>
    <scope>NUCLEOTIDE SEQUENCE [LARGE SCALE GENOMIC DNA]</scope>
    <source>
        <strain evidence="3">Xu316</strain>
    </source>
</reference>
<gene>
    <name evidence="2" type="ORF">G210_2804</name>
</gene>
<evidence type="ECO:0000256" key="1">
    <source>
        <dbReference type="SAM" id="MobiDB-lite"/>
    </source>
</evidence>
<name>M3HHZ4_CANMX</name>
<sequence length="689" mass="77683">MVLNIFTAKKSQSDPQNLETPITPKQKPKPKRKPQQKPVQNQPSDATKGVAYKSSRIILPGSGGNSVSSSPVLGQSNSPDPNTSKNTQQQSTTTSSSTPRNHRNNPNHVRKKPPTHDLVQRNTKQNRDRVVVRRRPVRGTRIDRRGSISSRESLASKERRPKNISKRKKVAFQEDSPAATTGNPNLPYPIHDIADDVSVRLRVDSEDEGDDIPSGFEQVNRNQLTRRKTQKALSRSMSYNTLTGTSRQPTTVESSSSALDPRVGSSSSAMESSVSQLSTATEYHDAVEPTIIEAVACILERTGSSARDSRRAQRARELRQSQQPRVSTGSGTRTSNHSDSPQSVRTPTNQPRDTNQVPVPSMHIPVLIIPDLTSQQRHSPNTNGHNHTSTNDPTPLQRLSRLEETRNAIISRLNAPIDTSMYPVDLLDPPPLDEYSDSVNTTNSNQSHDHSPPYREKLHRKVDLISFDPRYSIPVLRINKKLVKNNANLKKVIRKMHQLNIVPEEVNLWDINKVEDAEFYSILPSLLQNDDRQQQPDEYEDAIQRAIALSLEEENQRELFRGFRYQSSHRVIEQIVQSPDFDLNHGRFVDANEVNQSSSCTPVEGNSQRDVFRGFRYNEASSAIDQVIQSPVLDQIEDEFIDVDQAVTNWNNNQYEERETNRTLLAPPRFGYLHPHHTQSSNSSFMTAY</sequence>
<feature type="region of interest" description="Disordered" evidence="1">
    <location>
        <begin position="374"/>
        <end position="396"/>
    </location>
</feature>
<feature type="compositionally biased region" description="Polar residues" evidence="1">
    <location>
        <begin position="9"/>
        <end position="20"/>
    </location>
</feature>
<feature type="region of interest" description="Disordered" evidence="1">
    <location>
        <begin position="428"/>
        <end position="454"/>
    </location>
</feature>
<evidence type="ECO:0000313" key="3">
    <source>
        <dbReference type="Proteomes" id="UP000011777"/>
    </source>
</evidence>
<comment type="caution">
    <text evidence="2">The sequence shown here is derived from an EMBL/GenBank/DDBJ whole genome shotgun (WGS) entry which is preliminary data.</text>
</comment>
<evidence type="ECO:0000313" key="2">
    <source>
        <dbReference type="EMBL" id="EMG46942.1"/>
    </source>
</evidence>
<dbReference type="InterPro" id="IPR003903">
    <property type="entry name" value="UIM_dom"/>
</dbReference>
<proteinExistence type="predicted"/>
<feature type="region of interest" description="Disordered" evidence="1">
    <location>
        <begin position="303"/>
        <end position="358"/>
    </location>
</feature>
<feature type="compositionally biased region" description="Low complexity" evidence="1">
    <location>
        <begin position="81"/>
        <end position="99"/>
    </location>
</feature>
<feature type="compositionally biased region" description="Basic residues" evidence="1">
    <location>
        <begin position="26"/>
        <end position="35"/>
    </location>
</feature>
<keyword evidence="3" id="KW-1185">Reference proteome</keyword>
<dbReference type="Proteomes" id="UP000011777">
    <property type="component" value="Unassembled WGS sequence"/>
</dbReference>
<feature type="compositionally biased region" description="Basic residues" evidence="1">
    <location>
        <begin position="100"/>
        <end position="113"/>
    </location>
</feature>
<dbReference type="EMBL" id="AOGT01001817">
    <property type="protein sequence ID" value="EMG46942.1"/>
    <property type="molecule type" value="Genomic_DNA"/>
</dbReference>
<feature type="compositionally biased region" description="Basic residues" evidence="1">
    <location>
        <begin position="159"/>
        <end position="170"/>
    </location>
</feature>
<feature type="compositionally biased region" description="Polar residues" evidence="1">
    <location>
        <begin position="324"/>
        <end position="358"/>
    </location>
</feature>
<feature type="region of interest" description="Disordered" evidence="1">
    <location>
        <begin position="1"/>
        <end position="190"/>
    </location>
</feature>
<feature type="compositionally biased region" description="Basic and acidic residues" evidence="1">
    <location>
        <begin position="307"/>
        <end position="319"/>
    </location>
</feature>
<dbReference type="AlphaFoldDB" id="M3HHZ4"/>
<dbReference type="eggNOG" id="ENOG502T5JQ">
    <property type="taxonomic scope" value="Eukaryota"/>
</dbReference>
<accession>M3HHZ4</accession>
<dbReference type="PROSITE" id="PS50330">
    <property type="entry name" value="UIM"/>
    <property type="match status" value="1"/>
</dbReference>